<dbReference type="PANTHER" id="PTHR35796:SF3">
    <property type="entry name" value="BHLH DOMAIN-CONTAINING PROTEIN"/>
    <property type="match status" value="1"/>
</dbReference>
<feature type="region of interest" description="Disordered" evidence="1">
    <location>
        <begin position="85"/>
        <end position="105"/>
    </location>
</feature>
<proteinExistence type="predicted"/>
<evidence type="ECO:0000313" key="3">
    <source>
        <dbReference type="Proteomes" id="UP000028582"/>
    </source>
</evidence>
<dbReference type="OrthoDB" id="102950at2759"/>
<name>A0A080ZTP6_PHYNI</name>
<evidence type="ECO:0000256" key="1">
    <source>
        <dbReference type="SAM" id="MobiDB-lite"/>
    </source>
</evidence>
<reference evidence="2 3" key="1">
    <citation type="submission" date="2013-11" db="EMBL/GenBank/DDBJ databases">
        <title>The Genome Sequence of Phytophthora parasitica P1976.</title>
        <authorList>
            <consortium name="The Broad Institute Genomics Platform"/>
            <person name="Russ C."/>
            <person name="Tyler B."/>
            <person name="Panabieres F."/>
            <person name="Shan W."/>
            <person name="Tripathy S."/>
            <person name="Grunwald N."/>
            <person name="Machado M."/>
            <person name="Johnson C.S."/>
            <person name="Walker B."/>
            <person name="Young S."/>
            <person name="Zeng Q."/>
            <person name="Gargeya S."/>
            <person name="Fitzgerald M."/>
            <person name="Haas B."/>
            <person name="Abouelleil A."/>
            <person name="Allen A.W."/>
            <person name="Alvarado L."/>
            <person name="Arachchi H.M."/>
            <person name="Berlin A.M."/>
            <person name="Chapman S.B."/>
            <person name="Gainer-Dewar J."/>
            <person name="Goldberg J."/>
            <person name="Griggs A."/>
            <person name="Gujja S."/>
            <person name="Hansen M."/>
            <person name="Howarth C."/>
            <person name="Imamovic A."/>
            <person name="Ireland A."/>
            <person name="Larimer J."/>
            <person name="McCowan C."/>
            <person name="Murphy C."/>
            <person name="Pearson M."/>
            <person name="Poon T.W."/>
            <person name="Priest M."/>
            <person name="Roberts A."/>
            <person name="Saif S."/>
            <person name="Shea T."/>
            <person name="Sisk P."/>
            <person name="Sykes S."/>
            <person name="Wortman J."/>
            <person name="Nusbaum C."/>
            <person name="Birren B."/>
        </authorList>
    </citation>
    <scope>NUCLEOTIDE SEQUENCE [LARGE SCALE GENOMIC DNA]</scope>
    <source>
        <strain evidence="2 3">P1976</strain>
    </source>
</reference>
<organism evidence="2 3">
    <name type="scientific">Phytophthora nicotianae P1976</name>
    <dbReference type="NCBI Taxonomy" id="1317066"/>
    <lineage>
        <taxon>Eukaryota</taxon>
        <taxon>Sar</taxon>
        <taxon>Stramenopiles</taxon>
        <taxon>Oomycota</taxon>
        <taxon>Peronosporomycetes</taxon>
        <taxon>Peronosporales</taxon>
        <taxon>Peronosporaceae</taxon>
        <taxon>Phytophthora</taxon>
    </lineage>
</organism>
<feature type="compositionally biased region" description="Basic and acidic residues" evidence="1">
    <location>
        <begin position="96"/>
        <end position="105"/>
    </location>
</feature>
<dbReference type="PANTHER" id="PTHR35796">
    <property type="entry name" value="HYPOTHETICAL CYTOSOLIC PROTEIN"/>
    <property type="match status" value="1"/>
</dbReference>
<sequence>MQPLTSIPTDATLLEEVGAFLDVNELSTITPTPFDPVQVFNTGVFPSPEAIEFLTTADSPLSYSFHDEIDNGDVAQSDKLRRQKEALRRRKQRQRRKDERDSLQREGLELTMQLQRLKQAIESNAGTNRASVQLSNYYWRDCAARECIERLAAETEQKRLVAATNVQATYIENLTKLLQRRGATSPRESWVPGISDCKRLRVETSDDAVFTALIKEVDDNYAHIDALLRECRMGELSMGITNSVHQNKENNEVEYLQHVNKAMQPFDFESTYNSAWSVAGHPHRQLDREVYAGATGLDNTIAVKFRIERTLATGTKVAMKQWLVVRRFIEADRVIHIWKIYSEGEGNLRGIHSDETGWARLRPTSDGFGTWTEVVVRQIPVLFSVFKPGNSVVNEFREMLQDKVDEDEEALTGALECLLLEDTLAILDE</sequence>
<dbReference type="Proteomes" id="UP000028582">
    <property type="component" value="Unassembled WGS sequence"/>
</dbReference>
<dbReference type="AlphaFoldDB" id="A0A080ZTP6"/>
<evidence type="ECO:0008006" key="4">
    <source>
        <dbReference type="Google" id="ProtNLM"/>
    </source>
</evidence>
<protein>
    <recommendedName>
        <fullName evidence="4">BZIP domain-containing protein</fullName>
    </recommendedName>
</protein>
<comment type="caution">
    <text evidence="2">The sequence shown here is derived from an EMBL/GenBank/DDBJ whole genome shotgun (WGS) entry which is preliminary data.</text>
</comment>
<accession>A0A080ZTP6</accession>
<dbReference type="EMBL" id="ANJA01002433">
    <property type="protein sequence ID" value="ETO70007.1"/>
    <property type="molecule type" value="Genomic_DNA"/>
</dbReference>
<gene>
    <name evidence="2" type="ORF">F444_13482</name>
</gene>
<evidence type="ECO:0000313" key="2">
    <source>
        <dbReference type="EMBL" id="ETO70007.1"/>
    </source>
</evidence>